<feature type="transmembrane region" description="Helical" evidence="1">
    <location>
        <begin position="627"/>
        <end position="651"/>
    </location>
</feature>
<proteinExistence type="predicted"/>
<feature type="domain" description="Ig-like" evidence="2">
    <location>
        <begin position="183"/>
        <end position="272"/>
    </location>
</feature>
<evidence type="ECO:0000256" key="1">
    <source>
        <dbReference type="SAM" id="Phobius"/>
    </source>
</evidence>
<dbReference type="Pfam" id="PF13895">
    <property type="entry name" value="Ig_2"/>
    <property type="match status" value="1"/>
</dbReference>
<dbReference type="Gene3D" id="2.60.40.10">
    <property type="entry name" value="Immunoglobulins"/>
    <property type="match status" value="5"/>
</dbReference>
<name>A0A060YTK3_ONCMY</name>
<dbReference type="EMBL" id="FR913781">
    <property type="protein sequence ID" value="CDQ92754.1"/>
    <property type="molecule type" value="Genomic_DNA"/>
</dbReference>
<feature type="domain" description="Ig-like" evidence="2">
    <location>
        <begin position="5"/>
        <end position="82"/>
    </location>
</feature>
<gene>
    <name evidence="3" type="ORF">GSONMT00056912001</name>
</gene>
<dbReference type="PANTHER" id="PTHR46013">
    <property type="entry name" value="VASCULAR CELL ADHESION MOLECULE 1"/>
    <property type="match status" value="1"/>
</dbReference>
<dbReference type="InterPro" id="IPR013106">
    <property type="entry name" value="Ig_V-set"/>
</dbReference>
<dbReference type="InterPro" id="IPR003599">
    <property type="entry name" value="Ig_sub"/>
</dbReference>
<organism evidence="3 4">
    <name type="scientific">Oncorhynchus mykiss</name>
    <name type="common">Rainbow trout</name>
    <name type="synonym">Salmo gairdneri</name>
    <dbReference type="NCBI Taxonomy" id="8022"/>
    <lineage>
        <taxon>Eukaryota</taxon>
        <taxon>Metazoa</taxon>
        <taxon>Chordata</taxon>
        <taxon>Craniata</taxon>
        <taxon>Vertebrata</taxon>
        <taxon>Euteleostomi</taxon>
        <taxon>Actinopterygii</taxon>
        <taxon>Neopterygii</taxon>
        <taxon>Teleostei</taxon>
        <taxon>Protacanthopterygii</taxon>
        <taxon>Salmoniformes</taxon>
        <taxon>Salmonidae</taxon>
        <taxon>Salmoninae</taxon>
        <taxon>Oncorhynchus</taxon>
    </lineage>
</organism>
<dbReference type="InterPro" id="IPR007110">
    <property type="entry name" value="Ig-like_dom"/>
</dbReference>
<dbReference type="PANTHER" id="PTHR46013:SF4">
    <property type="entry name" value="B-CELL RECEPTOR CD22-RELATED"/>
    <property type="match status" value="1"/>
</dbReference>
<reference evidence="3" key="2">
    <citation type="submission" date="2014-03" db="EMBL/GenBank/DDBJ databases">
        <authorList>
            <person name="Genoscope - CEA"/>
        </authorList>
    </citation>
    <scope>NUCLEOTIDE SEQUENCE</scope>
</reference>
<keyword evidence="1" id="KW-0472">Membrane</keyword>
<dbReference type="Proteomes" id="UP000193380">
    <property type="component" value="Unassembled WGS sequence"/>
</dbReference>
<sequence>MLSTPDLQVKVTPYSQTSTWKRLTCSTTSSPLTGNPTYIWYKNGQVVTERTLPYSVYPNAVDSYFCAVKHHEDLHSPAVCVQGQSCYRVTYTKRRICALKGSTVDISCTYVGFYNTTSSFWFRSDKSTPEDLTRDPGYAGRVEYTGTYRGPFTLRITDLREEDSAEYRFTFKTDNFEWGHSFPGTTLIVTDLQVKVTPGTVTEGSWVILTCSTTCTLTEIPNPTYIWYMNGEYLFSDSSPQYQYSVSRGGSDSYSCALRGHDKLSSPEVTVDTSSLNCLSVTYTSRSICSLIPSVDLPCTAIYPTGLTVLSLSLVESFCQLQKETRKCVFICSHSDLQVKGHNCWRVTYTKRRICVLKGSTVDISCSYTHPTSYIEQGSFWFTQKDPVDVRSYPEYAGRVEYNRNTENHHTMTITHLTEKDSAEYKFILITTYEGRFSGLPGVMLTVTDILLEMDPTSVSEGERVTLRCRTQCTIGLNPTYIWYKNGQSLTNPITSYNSLILDPVSSEDAGNYSCAVEGLERILSPEETLTVRYGPKNTSVSVSPSGEIVEGSSVTLTCSSDANPPVDKYTWYKKNVTSPKASGQSYSITNIISEDRGEYYCEAQNGRGSMNSTALMIIVAGKQTSVLTAAVGIIVVVLILILCFSGLMCFR</sequence>
<dbReference type="InterPro" id="IPR013783">
    <property type="entry name" value="Ig-like_fold"/>
</dbReference>
<feature type="domain" description="Ig-like" evidence="2">
    <location>
        <begin position="536"/>
        <end position="618"/>
    </location>
</feature>
<dbReference type="SMART" id="SM00406">
    <property type="entry name" value="IGv"/>
    <property type="match status" value="2"/>
</dbReference>
<dbReference type="SMART" id="SM00409">
    <property type="entry name" value="IG"/>
    <property type="match status" value="5"/>
</dbReference>
<dbReference type="SMART" id="SM00408">
    <property type="entry name" value="IGc2"/>
    <property type="match status" value="2"/>
</dbReference>
<dbReference type="InterPro" id="IPR036179">
    <property type="entry name" value="Ig-like_dom_sf"/>
</dbReference>
<protein>
    <recommendedName>
        <fullName evidence="2">Ig-like domain-containing protein</fullName>
    </recommendedName>
</protein>
<dbReference type="Pfam" id="PF13927">
    <property type="entry name" value="Ig_3"/>
    <property type="match status" value="1"/>
</dbReference>
<evidence type="ECO:0000313" key="4">
    <source>
        <dbReference type="Proteomes" id="UP000193380"/>
    </source>
</evidence>
<dbReference type="PROSITE" id="PS50835">
    <property type="entry name" value="IG_LIKE"/>
    <property type="match status" value="4"/>
</dbReference>
<dbReference type="AlphaFoldDB" id="A0A060YTK3"/>
<dbReference type="PaxDb" id="8022-A0A060YTK3"/>
<dbReference type="STRING" id="8022.A0A060YTK3"/>
<evidence type="ECO:0000313" key="3">
    <source>
        <dbReference type="EMBL" id="CDQ92754.1"/>
    </source>
</evidence>
<reference evidence="3" key="1">
    <citation type="journal article" date="2014" name="Nat. Commun.">
        <title>The rainbow trout genome provides novel insights into evolution after whole-genome duplication in vertebrates.</title>
        <authorList>
            <person name="Berthelot C."/>
            <person name="Brunet F."/>
            <person name="Chalopin D."/>
            <person name="Juanchich A."/>
            <person name="Bernard M."/>
            <person name="Noel B."/>
            <person name="Bento P."/>
            <person name="Da Silva C."/>
            <person name="Labadie K."/>
            <person name="Alberti A."/>
            <person name="Aury J.M."/>
            <person name="Louis A."/>
            <person name="Dehais P."/>
            <person name="Bardou P."/>
            <person name="Montfort J."/>
            <person name="Klopp C."/>
            <person name="Cabau C."/>
            <person name="Gaspin C."/>
            <person name="Thorgaard G.H."/>
            <person name="Boussaha M."/>
            <person name="Quillet E."/>
            <person name="Guyomard R."/>
            <person name="Galiana D."/>
            <person name="Bobe J."/>
            <person name="Volff J.N."/>
            <person name="Genet C."/>
            <person name="Wincker P."/>
            <person name="Jaillon O."/>
            <person name="Roest Crollius H."/>
            <person name="Guiguen Y."/>
        </authorList>
    </citation>
    <scope>NUCLEOTIDE SEQUENCE [LARGE SCALE GENOMIC DNA]</scope>
</reference>
<keyword evidence="1" id="KW-1133">Transmembrane helix</keyword>
<dbReference type="SUPFAM" id="SSF48726">
    <property type="entry name" value="Immunoglobulin"/>
    <property type="match status" value="6"/>
</dbReference>
<feature type="domain" description="Ig-like" evidence="2">
    <location>
        <begin position="441"/>
        <end position="531"/>
    </location>
</feature>
<evidence type="ECO:0000259" key="2">
    <source>
        <dbReference type="PROSITE" id="PS50835"/>
    </source>
</evidence>
<dbReference type="InterPro" id="IPR003598">
    <property type="entry name" value="Ig_sub2"/>
</dbReference>
<accession>A0A060YTK3</accession>
<keyword evidence="1" id="KW-0812">Transmembrane</keyword>